<dbReference type="InterPro" id="IPR007829">
    <property type="entry name" value="TM2"/>
</dbReference>
<evidence type="ECO:0000259" key="8">
    <source>
        <dbReference type="Pfam" id="PF09851"/>
    </source>
</evidence>
<dbReference type="OrthoDB" id="10262359at2759"/>
<dbReference type="GO" id="GO:0016020">
    <property type="term" value="C:membrane"/>
    <property type="evidence" value="ECO:0007669"/>
    <property type="project" value="UniProtKB-SubCell"/>
</dbReference>
<feature type="transmembrane region" description="Helical" evidence="6">
    <location>
        <begin position="68"/>
        <end position="87"/>
    </location>
</feature>
<keyword evidence="4 6" id="KW-0472">Membrane</keyword>
<protein>
    <recommendedName>
        <fullName evidence="11">NINE protein</fullName>
    </recommendedName>
</protein>
<feature type="domain" description="SHOCT" evidence="8">
    <location>
        <begin position="287"/>
        <end position="314"/>
    </location>
</feature>
<dbReference type="EMBL" id="CAJHUC010000870">
    <property type="protein sequence ID" value="CAD7698671.1"/>
    <property type="molecule type" value="Genomic_DNA"/>
</dbReference>
<feature type="region of interest" description="Disordered" evidence="5">
    <location>
        <begin position="1"/>
        <end position="36"/>
    </location>
</feature>
<evidence type="ECO:0000313" key="9">
    <source>
        <dbReference type="EMBL" id="CAD7698671.1"/>
    </source>
</evidence>
<feature type="compositionally biased region" description="Polar residues" evidence="5">
    <location>
        <begin position="8"/>
        <end position="21"/>
    </location>
</feature>
<feature type="compositionally biased region" description="Basic and acidic residues" evidence="5">
    <location>
        <begin position="26"/>
        <end position="36"/>
    </location>
</feature>
<feature type="transmembrane region" description="Helical" evidence="6">
    <location>
        <begin position="42"/>
        <end position="62"/>
    </location>
</feature>
<evidence type="ECO:0000256" key="3">
    <source>
        <dbReference type="ARBA" id="ARBA00022989"/>
    </source>
</evidence>
<evidence type="ECO:0000259" key="7">
    <source>
        <dbReference type="Pfam" id="PF05154"/>
    </source>
</evidence>
<keyword evidence="2 6" id="KW-0812">Transmembrane</keyword>
<feature type="transmembrane region" description="Helical" evidence="6">
    <location>
        <begin position="209"/>
        <end position="234"/>
    </location>
</feature>
<name>A0A8S1IUS7_9CHLO</name>
<dbReference type="Pfam" id="PF05154">
    <property type="entry name" value="TM2"/>
    <property type="match status" value="1"/>
</dbReference>
<sequence>MDSDAGISFTQQQRTPVTHTPSLDPPHSEAGEDRSTATRRGLLYALVISGALMSALTTLVALGALSPLLLLGWGLIAALALVTLMTGRVRAAQRERGSSENGGEVERERARRLLRLLDAMAPMDVRALTEETGWSEEAVLSGLVFLLERELVEEDVDLETGHFCYARSHHVRFDFEEHHMKDKTTAFLLAWFLGGIGVHKFYLGQNGMGIIYVLFCWTFIPAFLAFFEGLGYLFQDTHTFNQRYNNQVAGYLPQPSPQQMAQNITVNIPPGQDTRQLTGPGARNITDELHKLNELRIAGVLTEAEFAREKQRLLSS</sequence>
<evidence type="ECO:0000256" key="2">
    <source>
        <dbReference type="ARBA" id="ARBA00022692"/>
    </source>
</evidence>
<dbReference type="Pfam" id="PF09851">
    <property type="entry name" value="SHOCT"/>
    <property type="match status" value="1"/>
</dbReference>
<dbReference type="Proteomes" id="UP000708148">
    <property type="component" value="Unassembled WGS sequence"/>
</dbReference>
<keyword evidence="10" id="KW-1185">Reference proteome</keyword>
<evidence type="ECO:0000256" key="1">
    <source>
        <dbReference type="ARBA" id="ARBA00004141"/>
    </source>
</evidence>
<organism evidence="9 10">
    <name type="scientific">Ostreobium quekettii</name>
    <dbReference type="NCBI Taxonomy" id="121088"/>
    <lineage>
        <taxon>Eukaryota</taxon>
        <taxon>Viridiplantae</taxon>
        <taxon>Chlorophyta</taxon>
        <taxon>core chlorophytes</taxon>
        <taxon>Ulvophyceae</taxon>
        <taxon>TCBD clade</taxon>
        <taxon>Bryopsidales</taxon>
        <taxon>Ostreobineae</taxon>
        <taxon>Ostreobiaceae</taxon>
        <taxon>Ostreobium</taxon>
    </lineage>
</organism>
<evidence type="ECO:0000256" key="4">
    <source>
        <dbReference type="ARBA" id="ARBA00023136"/>
    </source>
</evidence>
<feature type="transmembrane region" description="Helical" evidence="6">
    <location>
        <begin position="185"/>
        <end position="203"/>
    </location>
</feature>
<evidence type="ECO:0000256" key="5">
    <source>
        <dbReference type="SAM" id="MobiDB-lite"/>
    </source>
</evidence>
<gene>
    <name evidence="9" type="ORF">OSTQU699_LOCUS4032</name>
</gene>
<evidence type="ECO:0000313" key="10">
    <source>
        <dbReference type="Proteomes" id="UP000708148"/>
    </source>
</evidence>
<dbReference type="AlphaFoldDB" id="A0A8S1IUS7"/>
<evidence type="ECO:0008006" key="11">
    <source>
        <dbReference type="Google" id="ProtNLM"/>
    </source>
</evidence>
<evidence type="ECO:0000256" key="6">
    <source>
        <dbReference type="SAM" id="Phobius"/>
    </source>
</evidence>
<comment type="subcellular location">
    <subcellularLocation>
        <location evidence="1">Membrane</location>
        <topology evidence="1">Multi-pass membrane protein</topology>
    </subcellularLocation>
</comment>
<comment type="caution">
    <text evidence="9">The sequence shown here is derived from an EMBL/GenBank/DDBJ whole genome shotgun (WGS) entry which is preliminary data.</text>
</comment>
<feature type="domain" description="TM2" evidence="7">
    <location>
        <begin position="180"/>
        <end position="228"/>
    </location>
</feature>
<reference evidence="9" key="1">
    <citation type="submission" date="2020-12" db="EMBL/GenBank/DDBJ databases">
        <authorList>
            <person name="Iha C."/>
        </authorList>
    </citation>
    <scope>NUCLEOTIDE SEQUENCE</scope>
</reference>
<keyword evidence="3 6" id="KW-1133">Transmembrane helix</keyword>
<proteinExistence type="predicted"/>
<dbReference type="InterPro" id="IPR018649">
    <property type="entry name" value="SHOCT"/>
</dbReference>
<accession>A0A8S1IUS7</accession>